<feature type="region of interest" description="Disordered" evidence="2">
    <location>
        <begin position="222"/>
        <end position="258"/>
    </location>
</feature>
<feature type="region of interest" description="Disordered" evidence="2">
    <location>
        <begin position="325"/>
        <end position="356"/>
    </location>
</feature>
<evidence type="ECO:0000313" key="3">
    <source>
        <dbReference type="EMBL" id="GIM03685.1"/>
    </source>
</evidence>
<protein>
    <submittedName>
        <fullName evidence="3">Uncharacterized protein</fullName>
    </submittedName>
</protein>
<feature type="compositionally biased region" description="Low complexity" evidence="2">
    <location>
        <begin position="222"/>
        <end position="236"/>
    </location>
</feature>
<organism evidence="3 4">
    <name type="scientific">Volvox reticuliferus</name>
    <dbReference type="NCBI Taxonomy" id="1737510"/>
    <lineage>
        <taxon>Eukaryota</taxon>
        <taxon>Viridiplantae</taxon>
        <taxon>Chlorophyta</taxon>
        <taxon>core chlorophytes</taxon>
        <taxon>Chlorophyceae</taxon>
        <taxon>CS clade</taxon>
        <taxon>Chlamydomonadales</taxon>
        <taxon>Volvocaceae</taxon>
        <taxon>Volvox</taxon>
    </lineage>
</organism>
<sequence>MRGQTDLFLAPLDRKANGKQNQGTNRGPDASPTRQAGYGSSGAHRSGPFPPVPRPGTTGTPYLLGAARRPQFTSGSQSDRERDRGSDGSTTPSAALPRLPEPSPGCASSGVSGVSGGTRHSPQHTRASGLSATGNPPAVGQVGRANRMGGGRVSPGDNGVSPGSFPSPPTLMIPSVPGGASTITWAQVRDAQQHAWAESGYFKSQQQYLVAAAAAAAAAQLQQQQQSTSPPQAQSSWGDLSWGGPEGPLAASASTLSLTSPGGNSGNAAAWGPLPVTAPSQLLHGAAAAGTLPRGRGGPTGGFGTDLAELERDLRDRERDLVNGLARSSWSAGGPPSPWAPERGSGSPPRSNGRGGEAAAAGLLAYEKMVGPQFGSLGLLEGLLGASGGGGGCGSSGSGGGTVNVLVMAASGMSPTQIQAAQQQQAQVHTLQRRTLMLRLPHTWNAMGLEMPAMVVQDANSGSVGSGGACLLVLPSDKPPTRSEAAAVEALLLEMLRDPETAAARAVAWRADALGSLCSEAIACLHEASKLRQAPGATVGGGGLEGGGGGGGGAASGDGAGVGAKWQLRGLDGVELSAPSILGPFTTLLQPSLQAHTAAIEAHRAGLASAHVRTPTANTTSAGAKGAALPISPCSPGGAQGGAEAGSGGGDRRGVRRLHGSPLDAATLRSGRSLMSPYSSTSLTVGVCVCLADLIRQVEVQCCERGRALASAWNAFMVAHQDSMDSLRRRAAGLQREVEQLTGQLAERHDFTREIEMLEFLKRENARYKSREADLLAKGLLTLQTAPGARDGSRLVVKAGGALGEALETELNSRISRLRWQQAAYTLGTQTKRVAFQSGLAFQKAPPPHPRLTAGGPEAEAMVIKLTVLQRLTLAVERVQRRRQAAEARRKAAEEA</sequence>
<feature type="compositionally biased region" description="Gly residues" evidence="2">
    <location>
        <begin position="638"/>
        <end position="649"/>
    </location>
</feature>
<keyword evidence="1" id="KW-0175">Coiled coil</keyword>
<evidence type="ECO:0000256" key="1">
    <source>
        <dbReference type="SAM" id="Coils"/>
    </source>
</evidence>
<feature type="coiled-coil region" evidence="1">
    <location>
        <begin position="717"/>
        <end position="778"/>
    </location>
</feature>
<dbReference type="AlphaFoldDB" id="A0A8J4GBA9"/>
<evidence type="ECO:0000313" key="4">
    <source>
        <dbReference type="Proteomes" id="UP000722791"/>
    </source>
</evidence>
<dbReference type="Proteomes" id="UP000722791">
    <property type="component" value="Unassembled WGS sequence"/>
</dbReference>
<gene>
    <name evidence="3" type="ORF">Vretimale_8356</name>
</gene>
<dbReference type="PANTHER" id="PTHR31535">
    <property type="match status" value="1"/>
</dbReference>
<name>A0A8J4GBA9_9CHLO</name>
<feature type="compositionally biased region" description="Low complexity" evidence="2">
    <location>
        <begin position="328"/>
        <end position="356"/>
    </location>
</feature>
<feature type="region of interest" description="Disordered" evidence="2">
    <location>
        <begin position="617"/>
        <end position="658"/>
    </location>
</feature>
<reference evidence="3" key="1">
    <citation type="journal article" date="2021" name="Proc. Natl. Acad. Sci. U.S.A.">
        <title>Three genomes in the algal genus Volvox reveal the fate of a haploid sex-determining region after a transition to homothallism.</title>
        <authorList>
            <person name="Yamamoto K."/>
            <person name="Hamaji T."/>
            <person name="Kawai-Toyooka H."/>
            <person name="Matsuzaki R."/>
            <person name="Takahashi F."/>
            <person name="Nishimura Y."/>
            <person name="Kawachi M."/>
            <person name="Noguchi H."/>
            <person name="Minakuchi Y."/>
            <person name="Umen J.G."/>
            <person name="Toyoda A."/>
            <person name="Nozaki H."/>
        </authorList>
    </citation>
    <scope>NUCLEOTIDE SEQUENCE</scope>
    <source>
        <strain evidence="3">NIES-3785</strain>
    </source>
</reference>
<feature type="compositionally biased region" description="Polar residues" evidence="2">
    <location>
        <begin position="118"/>
        <end position="134"/>
    </location>
</feature>
<feature type="coiled-coil region" evidence="1">
    <location>
        <begin position="869"/>
        <end position="896"/>
    </location>
</feature>
<dbReference type="PANTHER" id="PTHR31535:SF3">
    <property type="entry name" value="REGULATORY PROTEIN ZESTE"/>
    <property type="match status" value="1"/>
</dbReference>
<feature type="non-terminal residue" evidence="3">
    <location>
        <position position="1"/>
    </location>
</feature>
<comment type="caution">
    <text evidence="3">The sequence shown here is derived from an EMBL/GenBank/DDBJ whole genome shotgun (WGS) entry which is preliminary data.</text>
</comment>
<accession>A0A8J4GBA9</accession>
<proteinExistence type="predicted"/>
<evidence type="ECO:0000256" key="2">
    <source>
        <dbReference type="SAM" id="MobiDB-lite"/>
    </source>
</evidence>
<feature type="region of interest" description="Disordered" evidence="2">
    <location>
        <begin position="1"/>
        <end position="178"/>
    </location>
</feature>
<feature type="compositionally biased region" description="Low complexity" evidence="2">
    <location>
        <begin position="247"/>
        <end position="258"/>
    </location>
</feature>
<dbReference type="EMBL" id="BNCQ01000014">
    <property type="protein sequence ID" value="GIM03685.1"/>
    <property type="molecule type" value="Genomic_DNA"/>
</dbReference>